<keyword evidence="1" id="KW-0472">Membrane</keyword>
<feature type="transmembrane region" description="Helical" evidence="1">
    <location>
        <begin position="20"/>
        <end position="44"/>
    </location>
</feature>
<dbReference type="EMBL" id="JAYMYR010000006">
    <property type="protein sequence ID" value="KAK7356158.1"/>
    <property type="molecule type" value="Genomic_DNA"/>
</dbReference>
<dbReference type="Proteomes" id="UP001374584">
    <property type="component" value="Unassembled WGS sequence"/>
</dbReference>
<name>A0AAN9MPY7_PHACN</name>
<evidence type="ECO:0000313" key="2">
    <source>
        <dbReference type="EMBL" id="KAK7356158.1"/>
    </source>
</evidence>
<protein>
    <submittedName>
        <fullName evidence="2">Uncharacterized protein</fullName>
    </submittedName>
</protein>
<evidence type="ECO:0000313" key="3">
    <source>
        <dbReference type="Proteomes" id="UP001374584"/>
    </source>
</evidence>
<accession>A0AAN9MPY7</accession>
<dbReference type="AlphaFoldDB" id="A0AAN9MPY7"/>
<keyword evidence="1" id="KW-0812">Transmembrane</keyword>
<evidence type="ECO:0000256" key="1">
    <source>
        <dbReference type="SAM" id="Phobius"/>
    </source>
</evidence>
<proteinExistence type="predicted"/>
<organism evidence="2 3">
    <name type="scientific">Phaseolus coccineus</name>
    <name type="common">Scarlet runner bean</name>
    <name type="synonym">Phaseolus multiflorus</name>
    <dbReference type="NCBI Taxonomy" id="3886"/>
    <lineage>
        <taxon>Eukaryota</taxon>
        <taxon>Viridiplantae</taxon>
        <taxon>Streptophyta</taxon>
        <taxon>Embryophyta</taxon>
        <taxon>Tracheophyta</taxon>
        <taxon>Spermatophyta</taxon>
        <taxon>Magnoliopsida</taxon>
        <taxon>eudicotyledons</taxon>
        <taxon>Gunneridae</taxon>
        <taxon>Pentapetalae</taxon>
        <taxon>rosids</taxon>
        <taxon>fabids</taxon>
        <taxon>Fabales</taxon>
        <taxon>Fabaceae</taxon>
        <taxon>Papilionoideae</taxon>
        <taxon>50 kb inversion clade</taxon>
        <taxon>NPAAA clade</taxon>
        <taxon>indigoferoid/millettioid clade</taxon>
        <taxon>Phaseoleae</taxon>
        <taxon>Phaseolus</taxon>
    </lineage>
</organism>
<keyword evidence="1" id="KW-1133">Transmembrane helix</keyword>
<reference evidence="2 3" key="1">
    <citation type="submission" date="2024-01" db="EMBL/GenBank/DDBJ databases">
        <title>The genomes of 5 underutilized Papilionoideae crops provide insights into root nodulation and disease resistanc.</title>
        <authorList>
            <person name="Jiang F."/>
        </authorList>
    </citation>
    <scope>NUCLEOTIDE SEQUENCE [LARGE SCALE GENOMIC DNA]</scope>
    <source>
        <strain evidence="2">JINMINGXINNONG_FW02</strain>
        <tissue evidence="2">Leaves</tissue>
    </source>
</reference>
<keyword evidence="3" id="KW-1185">Reference proteome</keyword>
<gene>
    <name evidence="2" type="ORF">VNO80_15424</name>
</gene>
<sequence length="98" mass="11020">MFSYAMTQKFGGGPYSKGSSLWTLLDIDLTILYLTIVLLSMQFFNYCLSAKAVRCGQEPKYSMMGDYPLNTWKLKVLSSHLAGDIHCMNKQMALPVVP</sequence>
<comment type="caution">
    <text evidence="2">The sequence shown here is derived from an EMBL/GenBank/DDBJ whole genome shotgun (WGS) entry which is preliminary data.</text>
</comment>